<evidence type="ECO:0000313" key="3">
    <source>
        <dbReference type="Proteomes" id="UP000214646"/>
    </source>
</evidence>
<sequence length="1477" mass="146779">MARRRPWWLRNRLRTQPVRRSPRLLCEVLEDRATPTIFTVNLLGDAGTSTGTTTGDLRYCINQINADSSNVDDSIIFALNGTIVLGGSPLEITQTTGTVTIDATGFDIAVDGNGASTVFVVDNGVTASFAGVTIQNGNGGNGNGGGIDNEGTLTLTDCTVTTSTAGFGGGILNDEGCSLSVINSTISGNTANFDGAGIENDGTLQVTGSTISGNACLSGQGESFGGGIDNNVTATVTDSTLTGNTASFGAGIDNTGIQLSVTYCTITGNTADTAGGGIETSNSPLTLSASIVSVNTAPTGPDIDTSGILPEIGTGNDGPPAIGVNDTTGPITDNGYNLLGTALDGQTVGTGDIFSDAPLLAPLGAYGGPTETMALLSGSPAIDAGDPATTSADQRGEPVFNNRRDIGAFESQGFTLTITGGNNQSTPADGSPFPDPLVVTVTANDPNVPVQGGIVTFTPPASGATAVITGSPATVQKDGTATVTAASDTTSGSYTIPATMPGAPSPANFSLTNTPLPQTIDFTISPPTVTYGNAPITLSATGGGSGNPVTFTVISGPGTLNGDVLTITGTGAIVVEANQAGNAQYSAAAPVDQTLTINPAVLDILPDVGQSKVYGAAIPTLTFTASGFVNGDSITGVTGALGTVATTASPVGSYAFTLGSLADPNYTLELDPASPTFAVTPATLDILPTAGQSKVYGAAVPTLTYTPSGLVNGDTNSVFSGSLGTIATSASPVGDYAFTLGTLAAGPNYTLQLDPASPTFAVTPATLDILPTAGQSKVYGAAVPSLTYTASGFVNGDTAAGLTGALGTVATSASPVGDYAFTLGTLADGPNYTLQLDPASPTFAVTPATLDILPTAGQSKVYGAAVPTLAYTPSGFVNGDTVAGLTGALGTVATSASPVGNYAFALGTLADANYTLALDPASPTFAVTPATLTIFPTDGQSKVYGAPVPTLTYTVSGFVNGDPQSILVGALGTVATESSPVGDYAFTLGTLTAGPNYSLVLDVPTFAVTPAPLTIQPDAGQSKVYGAAVPTLTYTVSGLVNGDTSSIVTGALGTDATSASPVGDDTFTLGTLAADSNYTLALGGANVSFAVTPAPLTVTANNATRYVDQANPAFTASYSGFVNGDGPSSLGGTLAFSTTAVGSSSPAGTYPITPSGLTSPNYTIQYVNGTLTVVSVLNPTVPLVAVGAGPGGGPRVEVFNPDGSLRFNFFAYDSSFRSGVSVATADVNGDGTDDIITGTGDGGGPEVEVFDGVTGQQILAFFAYDTSFRGGVWVSAGEVNGRPVIVTGAGTGGAPIVRLFDASTGVQIGQFVAGDVNSRGGVRVAFADDAGRPVIVTGAGPGEVATESVYDASTFQQLSTWQPYEPSFTGGIYVAAGENVDGSALIATGPGFGGGPRLELSNTSGDVQQNIFASTNELRNGLTVAIMPPPPQTGTLSVLTGAGNGVLKYTINSDGTITTGTPFAPFEPSFQGGVFVG</sequence>
<dbReference type="NCBIfam" id="NF041518">
    <property type="entry name" value="choice_anch_Q"/>
    <property type="match status" value="1"/>
</dbReference>
<reference evidence="3" key="1">
    <citation type="submission" date="2017-06" db="EMBL/GenBank/DDBJ databases">
        <title>Genome analysis of Fimbriiglobus ruber SP5, the first member of the order Planctomycetales with confirmed chitinolytic capability.</title>
        <authorList>
            <person name="Ravin N.V."/>
            <person name="Rakitin A.L."/>
            <person name="Ivanova A.A."/>
            <person name="Beletsky A.V."/>
            <person name="Kulichevskaya I.S."/>
            <person name="Mardanov A.V."/>
            <person name="Dedysh S.N."/>
        </authorList>
    </citation>
    <scope>NUCLEOTIDE SEQUENCE [LARGE SCALE GENOMIC DNA]</scope>
    <source>
        <strain evidence="3">SP5</strain>
    </source>
</reference>
<dbReference type="Pfam" id="PF01839">
    <property type="entry name" value="FG-GAP"/>
    <property type="match status" value="1"/>
</dbReference>
<organism evidence="2 3">
    <name type="scientific">Fimbriiglobus ruber</name>
    <dbReference type="NCBI Taxonomy" id="1908690"/>
    <lineage>
        <taxon>Bacteria</taxon>
        <taxon>Pseudomonadati</taxon>
        <taxon>Planctomycetota</taxon>
        <taxon>Planctomycetia</taxon>
        <taxon>Gemmatales</taxon>
        <taxon>Gemmataceae</taxon>
        <taxon>Fimbriiglobus</taxon>
    </lineage>
</organism>
<proteinExistence type="predicted"/>
<accession>A0A225DNY9</accession>
<feature type="domain" description="MBG" evidence="1">
    <location>
        <begin position="1096"/>
        <end position="1172"/>
    </location>
</feature>
<dbReference type="Gene3D" id="3.30.160.710">
    <property type="match status" value="5"/>
</dbReference>
<feature type="domain" description="MBG" evidence="1">
    <location>
        <begin position="774"/>
        <end position="839"/>
    </location>
</feature>
<feature type="domain" description="MBG" evidence="1">
    <location>
        <begin position="691"/>
        <end position="756"/>
    </location>
</feature>
<evidence type="ECO:0000259" key="1">
    <source>
        <dbReference type="Pfam" id="PF18676"/>
    </source>
</evidence>
<feature type="domain" description="MBG" evidence="1">
    <location>
        <begin position="610"/>
        <end position="672"/>
    </location>
</feature>
<dbReference type="Pfam" id="PF18676">
    <property type="entry name" value="MBG_2"/>
    <property type="match status" value="7"/>
</dbReference>
<dbReference type="InterPro" id="IPR059226">
    <property type="entry name" value="Choice_anch_Q_dom"/>
</dbReference>
<feature type="domain" description="MBG" evidence="1">
    <location>
        <begin position="932"/>
        <end position="1000"/>
    </location>
</feature>
<dbReference type="InterPro" id="IPR013517">
    <property type="entry name" value="FG-GAP"/>
</dbReference>
<name>A0A225DNY9_9BACT</name>
<dbReference type="InterPro" id="IPR011050">
    <property type="entry name" value="Pectin_lyase_fold/virulence"/>
</dbReference>
<keyword evidence="3" id="KW-1185">Reference proteome</keyword>
<dbReference type="OrthoDB" id="292920at2"/>
<dbReference type="SUPFAM" id="SSF51126">
    <property type="entry name" value="Pectin lyase-like"/>
    <property type="match status" value="1"/>
</dbReference>
<dbReference type="Proteomes" id="UP000214646">
    <property type="component" value="Unassembled WGS sequence"/>
</dbReference>
<comment type="caution">
    <text evidence="2">The sequence shown here is derived from an EMBL/GenBank/DDBJ whole genome shotgun (WGS) entry which is preliminary data.</text>
</comment>
<protein>
    <recommendedName>
        <fullName evidence="1">MBG domain-containing protein</fullName>
    </recommendedName>
</protein>
<dbReference type="EMBL" id="NIDE01000004">
    <property type="protein sequence ID" value="OWK43180.1"/>
    <property type="molecule type" value="Genomic_DNA"/>
</dbReference>
<dbReference type="InterPro" id="IPR041286">
    <property type="entry name" value="MBG_2"/>
</dbReference>
<gene>
    <name evidence="2" type="ORF">FRUB_02779</name>
</gene>
<feature type="domain" description="MBG" evidence="1">
    <location>
        <begin position="857"/>
        <end position="921"/>
    </location>
</feature>
<dbReference type="RefSeq" id="WP_088254068.1">
    <property type="nucleotide sequence ID" value="NZ_NIDE01000004.1"/>
</dbReference>
<evidence type="ECO:0000313" key="2">
    <source>
        <dbReference type="EMBL" id="OWK43180.1"/>
    </source>
</evidence>
<feature type="domain" description="MBG" evidence="1">
    <location>
        <begin position="1013"/>
        <end position="1085"/>
    </location>
</feature>